<dbReference type="Proteomes" id="UP000423525">
    <property type="component" value="Chromosome"/>
</dbReference>
<evidence type="ECO:0000313" key="3">
    <source>
        <dbReference type="Proteomes" id="UP000423525"/>
    </source>
</evidence>
<accession>A0A6I8MG16</accession>
<evidence type="ECO:0000256" key="1">
    <source>
        <dbReference type="SAM" id="MobiDB-lite"/>
    </source>
</evidence>
<evidence type="ECO:0000313" key="2">
    <source>
        <dbReference type="EMBL" id="VZH85301.1"/>
    </source>
</evidence>
<gene>
    <name evidence="2" type="ORF">FRC0190_01268</name>
</gene>
<organism evidence="2 3">
    <name type="scientific">Corynebacterium rouxii</name>
    <dbReference type="NCBI Taxonomy" id="2719119"/>
    <lineage>
        <taxon>Bacteria</taxon>
        <taxon>Bacillati</taxon>
        <taxon>Actinomycetota</taxon>
        <taxon>Actinomycetes</taxon>
        <taxon>Mycobacteriales</taxon>
        <taxon>Corynebacteriaceae</taxon>
        <taxon>Corynebacterium</taxon>
    </lineage>
</organism>
<dbReference type="AlphaFoldDB" id="A0A6I8MG16"/>
<dbReference type="KEGG" id="crf:FRC0190_01268"/>
<reference evidence="2 3" key="1">
    <citation type="submission" date="2019-11" db="EMBL/GenBank/DDBJ databases">
        <authorList>
            <person name="Brisse S."/>
        </authorList>
    </citation>
    <scope>NUCLEOTIDE SEQUENCE [LARGE SCALE GENOMIC DNA]</scope>
    <source>
        <strain evidence="2">FRC0190</strain>
    </source>
</reference>
<protein>
    <submittedName>
        <fullName evidence="2">Uncharacterized protein</fullName>
    </submittedName>
</protein>
<name>A0A6I8MG16_9CORY</name>
<sequence length="353" mass="37947">MPRISDIKKVWVGDKRVKRICYEGKIIWPTYSELIRGFEGPVCELKKNLSSGSVLVPASPYGVGAPYNITEAWWNDAGIWAILEVGGDVTLKQGAREVFKISRDSTGYEVTSVSEKGVFLLARVDSTKTGMVYATISKDWYGYKIWIEIIHPGNKKMGPAQQSNGGGFTKGETAFTQGAVNVEYRGCHFYAFRVGNWGWPGDLSQDYCFENNASVSTVQVTGHWRAEPEYPTANMDVYIISGGQGGAGGTSENSGSSGSDGAFLKLPSGVSSGYLTVGSGGAGGDWSTHWNLRKGKTGEPTTLDGYSSPIEGSTRLPYRGDIGVGGGAGDVRERGYQGKPGGLVVIFSWEIPK</sequence>
<feature type="region of interest" description="Disordered" evidence="1">
    <location>
        <begin position="290"/>
        <end position="310"/>
    </location>
</feature>
<proteinExistence type="predicted"/>
<dbReference type="EMBL" id="LR738855">
    <property type="protein sequence ID" value="VZH85301.1"/>
    <property type="molecule type" value="Genomic_DNA"/>
</dbReference>